<feature type="repeat" description="WD" evidence="3">
    <location>
        <begin position="85"/>
        <end position="118"/>
    </location>
</feature>
<organism evidence="4 5">
    <name type="scientific">Bionectria ochroleuca</name>
    <name type="common">Gliocladium roseum</name>
    <dbReference type="NCBI Taxonomy" id="29856"/>
    <lineage>
        <taxon>Eukaryota</taxon>
        <taxon>Fungi</taxon>
        <taxon>Dikarya</taxon>
        <taxon>Ascomycota</taxon>
        <taxon>Pezizomycotina</taxon>
        <taxon>Sordariomycetes</taxon>
        <taxon>Hypocreomycetidae</taxon>
        <taxon>Hypocreales</taxon>
        <taxon>Bionectriaceae</taxon>
        <taxon>Clonostachys</taxon>
    </lineage>
</organism>
<gene>
    <name evidence="4" type="ORF">IM811_006276</name>
</gene>
<feature type="repeat" description="WD" evidence="3">
    <location>
        <begin position="1"/>
        <end position="42"/>
    </location>
</feature>
<dbReference type="InterPro" id="IPR020472">
    <property type="entry name" value="WD40_PAC1"/>
</dbReference>
<evidence type="ECO:0000313" key="5">
    <source>
        <dbReference type="Proteomes" id="UP000616885"/>
    </source>
</evidence>
<dbReference type="CDD" id="cd00200">
    <property type="entry name" value="WD40"/>
    <property type="match status" value="1"/>
</dbReference>
<dbReference type="AlphaFoldDB" id="A0A8H7K524"/>
<dbReference type="SMART" id="SM00320">
    <property type="entry name" value="WD40"/>
    <property type="match status" value="7"/>
</dbReference>
<feature type="repeat" description="WD" evidence="3">
    <location>
        <begin position="180"/>
        <end position="221"/>
    </location>
</feature>
<proteinExistence type="predicted"/>
<dbReference type="Proteomes" id="UP000616885">
    <property type="component" value="Unassembled WGS sequence"/>
</dbReference>
<dbReference type="PANTHER" id="PTHR19879:SF9">
    <property type="entry name" value="TRANSCRIPTION INITIATION FACTOR TFIID SUBUNIT 5"/>
    <property type="match status" value="1"/>
</dbReference>
<dbReference type="InterPro" id="IPR015943">
    <property type="entry name" value="WD40/YVTN_repeat-like_dom_sf"/>
</dbReference>
<dbReference type="SUPFAM" id="SSF50978">
    <property type="entry name" value="WD40 repeat-like"/>
    <property type="match status" value="1"/>
</dbReference>
<dbReference type="PANTHER" id="PTHR19879">
    <property type="entry name" value="TRANSCRIPTION INITIATION FACTOR TFIID"/>
    <property type="match status" value="1"/>
</dbReference>
<comment type="caution">
    <text evidence="4">The sequence shown here is derived from an EMBL/GenBank/DDBJ whole genome shotgun (WGS) entry which is preliminary data.</text>
</comment>
<dbReference type="InterPro" id="IPR019775">
    <property type="entry name" value="WD40_repeat_CS"/>
</dbReference>
<dbReference type="InterPro" id="IPR036322">
    <property type="entry name" value="WD40_repeat_dom_sf"/>
</dbReference>
<accession>A0A8H7K524</accession>
<feature type="repeat" description="WD" evidence="3">
    <location>
        <begin position="222"/>
        <end position="262"/>
    </location>
</feature>
<feature type="repeat" description="WD" evidence="3">
    <location>
        <begin position="271"/>
        <end position="302"/>
    </location>
</feature>
<evidence type="ECO:0000256" key="1">
    <source>
        <dbReference type="ARBA" id="ARBA00022574"/>
    </source>
</evidence>
<dbReference type="Pfam" id="PF00400">
    <property type="entry name" value="WD40"/>
    <property type="match status" value="5"/>
</dbReference>
<dbReference type="PROSITE" id="PS00678">
    <property type="entry name" value="WD_REPEATS_1"/>
    <property type="match status" value="5"/>
</dbReference>
<keyword evidence="2" id="KW-0677">Repeat</keyword>
<dbReference type="PROSITE" id="PS50082">
    <property type="entry name" value="WD_REPEATS_2"/>
    <property type="match status" value="6"/>
</dbReference>
<keyword evidence="1 3" id="KW-0853">WD repeat</keyword>
<evidence type="ECO:0008006" key="6">
    <source>
        <dbReference type="Google" id="ProtNLM"/>
    </source>
</evidence>
<dbReference type="InterPro" id="IPR001680">
    <property type="entry name" value="WD40_rpt"/>
</dbReference>
<protein>
    <recommendedName>
        <fullName evidence="6">Anaphase-promoting complex subunit 4 WD40 domain-containing protein</fullName>
    </recommendedName>
</protein>
<evidence type="ECO:0000256" key="3">
    <source>
        <dbReference type="PROSITE-ProRule" id="PRU00221"/>
    </source>
</evidence>
<evidence type="ECO:0000256" key="2">
    <source>
        <dbReference type="ARBA" id="ARBA00022737"/>
    </source>
</evidence>
<reference evidence="4" key="1">
    <citation type="submission" date="2020-10" db="EMBL/GenBank/DDBJ databases">
        <title>High-Quality Genome Resource of Clonostachys rosea strain S41 by Oxford Nanopore Long-Read Sequencing.</title>
        <authorList>
            <person name="Wang H."/>
        </authorList>
    </citation>
    <scope>NUCLEOTIDE SEQUENCE</scope>
    <source>
        <strain evidence="4">S41</strain>
    </source>
</reference>
<sequence length="355" mass="39105">MEGHKRNLDWLVYAGDDSRLVSASYDETIKLWDVDRQKCLQTFQAENNRITQAIPLDKGKRMMLGAADGALMIWDVKTGVCLDTLHAHSSYVESLSSSPKSHLLASGSRDGTVKIWDMAQLSTQGLGHIQDNDHTSASEEHMGQVNAIAVSTDSKYAASGGADGKIMVWDAHDGVLVTTIQGHAKPICSIAFSENGKQLATASEDFEAKVWDVEKGLCCHTLIHEKKEVNAVIFHPDGSLFTASSDGLIRLWDLETESFVDIQCEEEPFLLVLSNDGKKLASLGRNGRVRLWDVATGDPVPIPEAFSVPGGDTPVYEFRTREHPAIRTMQAAFPIKSLAQNERWSTREPRKKKST</sequence>
<evidence type="ECO:0000313" key="4">
    <source>
        <dbReference type="EMBL" id="KAF9743936.1"/>
    </source>
</evidence>
<dbReference type="Gene3D" id="2.130.10.10">
    <property type="entry name" value="YVTN repeat-like/Quinoprotein amine dehydrogenase"/>
    <property type="match status" value="2"/>
</dbReference>
<dbReference type="PROSITE" id="PS50294">
    <property type="entry name" value="WD_REPEATS_REGION"/>
    <property type="match status" value="5"/>
</dbReference>
<name>A0A8H7K524_BIOOC</name>
<feature type="repeat" description="WD" evidence="3">
    <location>
        <begin position="138"/>
        <end position="179"/>
    </location>
</feature>
<dbReference type="PRINTS" id="PR00320">
    <property type="entry name" value="GPROTEINBRPT"/>
</dbReference>
<dbReference type="EMBL" id="JADCTT010000016">
    <property type="protein sequence ID" value="KAF9743936.1"/>
    <property type="molecule type" value="Genomic_DNA"/>
</dbReference>